<dbReference type="Proteomes" id="UP000824120">
    <property type="component" value="Chromosome 4"/>
</dbReference>
<gene>
    <name evidence="1" type="ORF">H5410_019559</name>
</gene>
<organism evidence="1 2">
    <name type="scientific">Solanum commersonii</name>
    <name type="common">Commerson's wild potato</name>
    <name type="synonym">Commerson's nightshade</name>
    <dbReference type="NCBI Taxonomy" id="4109"/>
    <lineage>
        <taxon>Eukaryota</taxon>
        <taxon>Viridiplantae</taxon>
        <taxon>Streptophyta</taxon>
        <taxon>Embryophyta</taxon>
        <taxon>Tracheophyta</taxon>
        <taxon>Spermatophyta</taxon>
        <taxon>Magnoliopsida</taxon>
        <taxon>eudicotyledons</taxon>
        <taxon>Gunneridae</taxon>
        <taxon>Pentapetalae</taxon>
        <taxon>asterids</taxon>
        <taxon>lamiids</taxon>
        <taxon>Solanales</taxon>
        <taxon>Solanaceae</taxon>
        <taxon>Solanoideae</taxon>
        <taxon>Solaneae</taxon>
        <taxon>Solanum</taxon>
    </lineage>
</organism>
<accession>A0A9J5ZBJ2</accession>
<evidence type="ECO:0000313" key="2">
    <source>
        <dbReference type="Proteomes" id="UP000824120"/>
    </source>
</evidence>
<proteinExistence type="predicted"/>
<comment type="caution">
    <text evidence="1">The sequence shown here is derived from an EMBL/GenBank/DDBJ whole genome shotgun (WGS) entry which is preliminary data.</text>
</comment>
<sequence length="78" mass="9210">MEPTNHYNPFLQDTSTEQPATPKWWSEFYLCIAEQSDMNFDPFGTFLSSEGVTNQKNFWMNNSYEARHMCVEVFLDQS</sequence>
<protein>
    <submittedName>
        <fullName evidence="1">Uncharacterized protein</fullName>
    </submittedName>
</protein>
<reference evidence="1 2" key="1">
    <citation type="submission" date="2020-09" db="EMBL/GenBank/DDBJ databases">
        <title>De no assembly of potato wild relative species, Solanum commersonii.</title>
        <authorList>
            <person name="Cho K."/>
        </authorList>
    </citation>
    <scope>NUCLEOTIDE SEQUENCE [LARGE SCALE GENOMIC DNA]</scope>
    <source>
        <strain evidence="1">LZ3.2</strain>
        <tissue evidence="1">Leaf</tissue>
    </source>
</reference>
<dbReference type="AlphaFoldDB" id="A0A9J5ZBJ2"/>
<dbReference type="EMBL" id="JACXVP010000004">
    <property type="protein sequence ID" value="KAG5608278.1"/>
    <property type="molecule type" value="Genomic_DNA"/>
</dbReference>
<name>A0A9J5ZBJ2_SOLCO</name>
<evidence type="ECO:0000313" key="1">
    <source>
        <dbReference type="EMBL" id="KAG5608278.1"/>
    </source>
</evidence>
<keyword evidence="2" id="KW-1185">Reference proteome</keyword>